<dbReference type="OrthoDB" id="513190at2759"/>
<dbReference type="InterPro" id="IPR022796">
    <property type="entry name" value="Chloroa_b-bind"/>
</dbReference>
<dbReference type="InterPro" id="IPR000782">
    <property type="entry name" value="FAS1_domain"/>
</dbReference>
<dbReference type="SMART" id="SM00554">
    <property type="entry name" value="FAS1"/>
    <property type="match status" value="1"/>
</dbReference>
<dbReference type="Gene3D" id="2.30.180.10">
    <property type="entry name" value="FAS1 domain"/>
    <property type="match status" value="1"/>
</dbReference>
<accession>C1E4T5</accession>
<dbReference type="STRING" id="296587.C1E4T5"/>
<dbReference type="GO" id="GO:0009507">
    <property type="term" value="C:chloroplast"/>
    <property type="evidence" value="ECO:0007669"/>
    <property type="project" value="UniProtKB-SubCell"/>
</dbReference>
<dbReference type="InterPro" id="IPR036378">
    <property type="entry name" value="FAS1_dom_sf"/>
</dbReference>
<dbReference type="OMA" id="EANPFKM"/>
<dbReference type="InterPro" id="IPR050904">
    <property type="entry name" value="Adhesion/Biosynth-related"/>
</dbReference>
<dbReference type="RefSeq" id="XP_002501517.1">
    <property type="nucleotide sequence ID" value="XM_002501471.1"/>
</dbReference>
<protein>
    <submittedName>
        <fullName evidence="5">Early light induced protein-like with fasciclin domain, chloroplast</fullName>
    </submittedName>
</protein>
<feature type="domain" description="FAS1" evidence="4">
    <location>
        <begin position="31"/>
        <end position="159"/>
    </location>
</feature>
<evidence type="ECO:0000256" key="2">
    <source>
        <dbReference type="ARBA" id="ARBA00022528"/>
    </source>
</evidence>
<keyword evidence="6" id="KW-1185">Reference proteome</keyword>
<proteinExistence type="predicted"/>
<dbReference type="SUPFAM" id="SSF103511">
    <property type="entry name" value="Chlorophyll a-b binding protein"/>
    <property type="match status" value="1"/>
</dbReference>
<dbReference type="Gene3D" id="1.10.3460.10">
    <property type="entry name" value="Chlorophyll a/b binding protein domain"/>
    <property type="match status" value="1"/>
</dbReference>
<dbReference type="PANTHER" id="PTHR10900:SF77">
    <property type="entry name" value="FI19380P1"/>
    <property type="match status" value="1"/>
</dbReference>
<dbReference type="InParanoid" id="C1E4T5"/>
<dbReference type="FunFam" id="2.30.180.10:FF:000032">
    <property type="entry name" value="Fasciclin domain-containing protein, putative"/>
    <property type="match status" value="1"/>
</dbReference>
<dbReference type="SUPFAM" id="SSF82153">
    <property type="entry name" value="FAS1 domain"/>
    <property type="match status" value="1"/>
</dbReference>
<evidence type="ECO:0000313" key="6">
    <source>
        <dbReference type="Proteomes" id="UP000002009"/>
    </source>
</evidence>
<dbReference type="EMBL" id="CP001325">
    <property type="protein sequence ID" value="ACO62775.1"/>
    <property type="molecule type" value="Genomic_DNA"/>
</dbReference>
<keyword evidence="3" id="KW-0934">Plastid</keyword>
<dbReference type="eggNOG" id="ENOG502RZBJ">
    <property type="taxonomic scope" value="Eukaryota"/>
</dbReference>
<reference evidence="5 6" key="1">
    <citation type="journal article" date="2009" name="Science">
        <title>Green evolution and dynamic adaptations revealed by genomes of the marine picoeukaryotes Micromonas.</title>
        <authorList>
            <person name="Worden A.Z."/>
            <person name="Lee J.H."/>
            <person name="Mock T."/>
            <person name="Rouze P."/>
            <person name="Simmons M.P."/>
            <person name="Aerts A.L."/>
            <person name="Allen A.E."/>
            <person name="Cuvelier M.L."/>
            <person name="Derelle E."/>
            <person name="Everett M.V."/>
            <person name="Foulon E."/>
            <person name="Grimwood J."/>
            <person name="Gundlach H."/>
            <person name="Henrissat B."/>
            <person name="Napoli C."/>
            <person name="McDonald S.M."/>
            <person name="Parker M.S."/>
            <person name="Rombauts S."/>
            <person name="Salamov A."/>
            <person name="Von Dassow P."/>
            <person name="Badger J.H."/>
            <person name="Coutinho P.M."/>
            <person name="Demir E."/>
            <person name="Dubchak I."/>
            <person name="Gentemann C."/>
            <person name="Eikrem W."/>
            <person name="Gready J.E."/>
            <person name="John U."/>
            <person name="Lanier W."/>
            <person name="Lindquist E.A."/>
            <person name="Lucas S."/>
            <person name="Mayer K.F."/>
            <person name="Moreau H."/>
            <person name="Not F."/>
            <person name="Otillar R."/>
            <person name="Panaud O."/>
            <person name="Pangilinan J."/>
            <person name="Paulsen I."/>
            <person name="Piegu B."/>
            <person name="Poliakov A."/>
            <person name="Robbens S."/>
            <person name="Schmutz J."/>
            <person name="Toulza E."/>
            <person name="Wyss T."/>
            <person name="Zelensky A."/>
            <person name="Zhou K."/>
            <person name="Armbrust E.V."/>
            <person name="Bhattacharya D."/>
            <person name="Goodenough U.W."/>
            <person name="Van de Peer Y."/>
            <person name="Grigoriev I.V."/>
        </authorList>
    </citation>
    <scope>NUCLEOTIDE SEQUENCE [LARGE SCALE GENOMIC DNA]</scope>
    <source>
        <strain evidence="6">RCC299 / NOUM17</strain>
    </source>
</reference>
<dbReference type="KEGG" id="mis:MICPUN_108160"/>
<gene>
    <name evidence="5" type="primary">FAS-ELIP</name>
    <name evidence="5" type="ORF">MICPUN_108160</name>
</gene>
<evidence type="ECO:0000256" key="3">
    <source>
        <dbReference type="ARBA" id="ARBA00022640"/>
    </source>
</evidence>
<dbReference type="PANTHER" id="PTHR10900">
    <property type="entry name" value="PERIOSTIN-RELATED"/>
    <property type="match status" value="1"/>
</dbReference>
<evidence type="ECO:0000256" key="1">
    <source>
        <dbReference type="ARBA" id="ARBA00004229"/>
    </source>
</evidence>
<comment type="subcellular location">
    <subcellularLocation>
        <location evidence="1">Plastid</location>
        <location evidence="1">Chloroplast</location>
    </subcellularLocation>
</comment>
<dbReference type="GeneID" id="8242803"/>
<keyword evidence="2" id="KW-0150">Chloroplast</keyword>
<name>C1E4T5_MICCC</name>
<evidence type="ECO:0000259" key="4">
    <source>
        <dbReference type="PROSITE" id="PS50213"/>
    </source>
</evidence>
<dbReference type="GO" id="GO:0005615">
    <property type="term" value="C:extracellular space"/>
    <property type="evidence" value="ECO:0007669"/>
    <property type="project" value="TreeGrafter"/>
</dbReference>
<organism evidence="5 6">
    <name type="scientific">Micromonas commoda (strain RCC299 / NOUM17 / CCMP2709)</name>
    <name type="common">Picoplanktonic green alga</name>
    <dbReference type="NCBI Taxonomy" id="296587"/>
    <lineage>
        <taxon>Eukaryota</taxon>
        <taxon>Viridiplantae</taxon>
        <taxon>Chlorophyta</taxon>
        <taxon>Mamiellophyceae</taxon>
        <taxon>Mamiellales</taxon>
        <taxon>Mamiellaceae</taxon>
        <taxon>Micromonas</taxon>
    </lineage>
</organism>
<dbReference type="Pfam" id="PF02469">
    <property type="entry name" value="Fasciclin"/>
    <property type="match status" value="1"/>
</dbReference>
<evidence type="ECO:0000313" key="5">
    <source>
        <dbReference type="EMBL" id="ACO62775.1"/>
    </source>
</evidence>
<dbReference type="Proteomes" id="UP000002009">
    <property type="component" value="Chromosome 4"/>
</dbReference>
<dbReference type="PROSITE" id="PS50213">
    <property type="entry name" value="FAS1"/>
    <property type="match status" value="1"/>
</dbReference>
<sequence length="303" mass="32122">MACTATRVSTFAKASTRARGGTLRRQVSTAAPVTAKAALLGDDLSILSAAVEKAELTGALTGDKPLTVFAPTDAAFAQVCEDLQLSKEEVLGLESLADILTYHVVDGTVTSADLKDGEVPTLNERFALDVVGTTVNGANIVKADDTIGNLTVHRVDQVMFPPWSAPAKVLTPQQVLAFEGWAPEVINGRLAMLGFLTAVVQEIATGQSFTEQLGANFGIFAAQVQLWAFASLAPAFSSNEGYTANPFTMDDSRTWREVFKGGPWGPEARKIFNAQTEQLNGRAAMVGIVSLIAVEAFMGHALF</sequence>
<dbReference type="AlphaFoldDB" id="C1E4T5"/>
<dbReference type="Pfam" id="PF00504">
    <property type="entry name" value="Chloroa_b-bind"/>
    <property type="match status" value="1"/>
</dbReference>